<dbReference type="Proteomes" id="UP000054359">
    <property type="component" value="Unassembled WGS sequence"/>
</dbReference>
<organism evidence="15 16">
    <name type="scientific">Stegodyphus mimosarum</name>
    <name type="common">African social velvet spider</name>
    <dbReference type="NCBI Taxonomy" id="407821"/>
    <lineage>
        <taxon>Eukaryota</taxon>
        <taxon>Metazoa</taxon>
        <taxon>Ecdysozoa</taxon>
        <taxon>Arthropoda</taxon>
        <taxon>Chelicerata</taxon>
        <taxon>Arachnida</taxon>
        <taxon>Araneae</taxon>
        <taxon>Araneomorphae</taxon>
        <taxon>Entelegynae</taxon>
        <taxon>Eresoidea</taxon>
        <taxon>Eresidae</taxon>
        <taxon>Stegodyphus</taxon>
    </lineage>
</organism>
<dbReference type="PANTHER" id="PTHR11727:SF17">
    <property type="entry name" value="DIMETHYLADENOSINE TRANSFERASE 1, MITOCHONDRIAL"/>
    <property type="match status" value="1"/>
</dbReference>
<evidence type="ECO:0000256" key="4">
    <source>
        <dbReference type="ARBA" id="ARBA00022679"/>
    </source>
</evidence>
<evidence type="ECO:0000313" key="16">
    <source>
        <dbReference type="Proteomes" id="UP000054359"/>
    </source>
</evidence>
<keyword evidence="5 11" id="KW-0949">S-adenosyl-L-methionine</keyword>
<comment type="similarity">
    <text evidence="11 12">Belongs to the class I-like SAM-binding methyltransferase superfamily. rRNA adenine N(6)-methyltransferase family.</text>
</comment>
<sequence length="411" mass="46489">MVLKSCLRLSQGLRKEVTSQLLGKEVASQVLGKEVTSQVLGKEVTSQALNKADASPALDKESESPSSTSAANKLERLPPLPSPRDLLKLYKIQAQRRLSQNFLLDFRLNNKIVTKTGNVKDCYVCEVGPGPGNITRAILQNGAKQVIVVEKDRRFLPSLELLADASVGRLKIILADIMDLSLENILPRHLAHEWTVSPPPLYIIGNLPFNISTPLIIKWLKHCSEHTGPFVHGRTRLSLTFQKEVALRMIAKPGAGNRCRLSVVCQYLCHVDHLFTIPGRAFFPKPDVDVGVVKFTPRILPLINQPYDLVKKVVTHIFLHRQKYCLYGLKLLFPKERLDLVDEMIKSTKIQPERRSFELENEEFAALCDVYSHICEENEGIREYNFMIDKNRKLRFPPDEPAVENESESLL</sequence>
<feature type="binding site" evidence="11">
    <location>
        <position position="206"/>
    </location>
    <ligand>
        <name>S-adenosyl-L-methionine</name>
        <dbReference type="ChEBI" id="CHEBI:59789"/>
    </ligand>
</feature>
<evidence type="ECO:0000256" key="9">
    <source>
        <dbReference type="ARBA" id="ARBA00023128"/>
    </source>
</evidence>
<dbReference type="Pfam" id="PF00398">
    <property type="entry name" value="RrnaAD"/>
    <property type="match status" value="1"/>
</dbReference>
<keyword evidence="9" id="KW-0496">Mitochondrion</keyword>
<dbReference type="PANTHER" id="PTHR11727">
    <property type="entry name" value="DIMETHYLADENOSINE TRANSFERASE"/>
    <property type="match status" value="1"/>
</dbReference>
<feature type="region of interest" description="Disordered" evidence="13">
    <location>
        <begin position="51"/>
        <end position="79"/>
    </location>
</feature>
<evidence type="ECO:0000259" key="14">
    <source>
        <dbReference type="SMART" id="SM00650"/>
    </source>
</evidence>
<keyword evidence="2 12" id="KW-0698">rRNA processing</keyword>
<dbReference type="InterPro" id="IPR020598">
    <property type="entry name" value="rRNA_Ade_methylase_Trfase_N"/>
</dbReference>
<dbReference type="AlphaFoldDB" id="A0A087TKM6"/>
<keyword evidence="6 11" id="KW-0694">RNA-binding</keyword>
<comment type="subcellular location">
    <subcellularLocation>
        <location evidence="1">Mitochondrion</location>
    </subcellularLocation>
</comment>
<dbReference type="SMART" id="SM00650">
    <property type="entry name" value="rADc"/>
    <property type="match status" value="1"/>
</dbReference>
<keyword evidence="4 11" id="KW-0808">Transferase</keyword>
<evidence type="ECO:0000256" key="5">
    <source>
        <dbReference type="ARBA" id="ARBA00022691"/>
    </source>
</evidence>
<feature type="binding site" evidence="11">
    <location>
        <position position="176"/>
    </location>
    <ligand>
        <name>S-adenosyl-L-methionine</name>
        <dbReference type="ChEBI" id="CHEBI:59789"/>
    </ligand>
</feature>
<feature type="non-terminal residue" evidence="15">
    <location>
        <position position="411"/>
    </location>
</feature>
<dbReference type="InterPro" id="IPR029063">
    <property type="entry name" value="SAM-dependent_MTases_sf"/>
</dbReference>
<dbReference type="GO" id="GO:0006391">
    <property type="term" value="P:transcription initiation at mitochondrial promoter"/>
    <property type="evidence" value="ECO:0007669"/>
    <property type="project" value="TreeGrafter"/>
</dbReference>
<accession>A0A087TKM6</accession>
<keyword evidence="7" id="KW-0809">Transit peptide</keyword>
<evidence type="ECO:0000256" key="12">
    <source>
        <dbReference type="RuleBase" id="RU362106"/>
    </source>
</evidence>
<keyword evidence="10" id="KW-0804">Transcription</keyword>
<evidence type="ECO:0000256" key="11">
    <source>
        <dbReference type="PROSITE-ProRule" id="PRU01026"/>
    </source>
</evidence>
<dbReference type="CDD" id="cd02440">
    <property type="entry name" value="AdoMet_MTases"/>
    <property type="match status" value="1"/>
</dbReference>
<name>A0A087TKM6_STEMI</name>
<evidence type="ECO:0000256" key="13">
    <source>
        <dbReference type="SAM" id="MobiDB-lite"/>
    </source>
</evidence>
<dbReference type="OMA" id="RIEQPFK"/>
<dbReference type="GO" id="GO:0000179">
    <property type="term" value="F:rRNA (adenine-N6,N6-)-dimethyltransferase activity"/>
    <property type="evidence" value="ECO:0007669"/>
    <property type="project" value="UniProtKB-UniRule"/>
</dbReference>
<gene>
    <name evidence="15" type="ORF">X975_21052</name>
</gene>
<feature type="binding site" evidence="11">
    <location>
        <position position="101"/>
    </location>
    <ligand>
        <name>S-adenosyl-L-methionine</name>
        <dbReference type="ChEBI" id="CHEBI:59789"/>
    </ligand>
</feature>
<dbReference type="EC" id="2.1.1.-" evidence="12"/>
<dbReference type="SUPFAM" id="SSF53335">
    <property type="entry name" value="S-adenosyl-L-methionine-dependent methyltransferases"/>
    <property type="match status" value="1"/>
</dbReference>
<keyword evidence="16" id="KW-1185">Reference proteome</keyword>
<dbReference type="EMBL" id="KK115658">
    <property type="protein sequence ID" value="KFM65665.1"/>
    <property type="molecule type" value="Genomic_DNA"/>
</dbReference>
<dbReference type="InterPro" id="IPR011530">
    <property type="entry name" value="rRNA_adenine_dimethylase"/>
</dbReference>
<evidence type="ECO:0000256" key="1">
    <source>
        <dbReference type="ARBA" id="ARBA00004173"/>
    </source>
</evidence>
<dbReference type="Gene3D" id="3.40.50.150">
    <property type="entry name" value="Vaccinia Virus protein VP39"/>
    <property type="match status" value="1"/>
</dbReference>
<dbReference type="STRING" id="407821.A0A087TKM6"/>
<feature type="domain" description="Ribosomal RNA adenine methylase transferase N-terminal" evidence="14">
    <location>
        <begin position="108"/>
        <end position="299"/>
    </location>
</feature>
<evidence type="ECO:0000256" key="6">
    <source>
        <dbReference type="ARBA" id="ARBA00022884"/>
    </source>
</evidence>
<evidence type="ECO:0000256" key="10">
    <source>
        <dbReference type="ARBA" id="ARBA00023163"/>
    </source>
</evidence>
<dbReference type="InterPro" id="IPR023165">
    <property type="entry name" value="rRNA_Ade_diMease-like_C"/>
</dbReference>
<keyword evidence="8" id="KW-0805">Transcription regulation</keyword>
<evidence type="ECO:0000256" key="2">
    <source>
        <dbReference type="ARBA" id="ARBA00022552"/>
    </source>
</evidence>
<evidence type="ECO:0000256" key="7">
    <source>
        <dbReference type="ARBA" id="ARBA00022946"/>
    </source>
</evidence>
<feature type="binding site" evidence="11">
    <location>
        <position position="150"/>
    </location>
    <ligand>
        <name>S-adenosyl-L-methionine</name>
        <dbReference type="ChEBI" id="CHEBI:59789"/>
    </ligand>
</feature>
<dbReference type="NCBIfam" id="TIGR00755">
    <property type="entry name" value="ksgA"/>
    <property type="match status" value="1"/>
</dbReference>
<dbReference type="PROSITE" id="PS51689">
    <property type="entry name" value="SAM_RNA_A_N6_MT"/>
    <property type="match status" value="1"/>
</dbReference>
<evidence type="ECO:0000313" key="15">
    <source>
        <dbReference type="EMBL" id="KFM65665.1"/>
    </source>
</evidence>
<feature type="binding site" evidence="11">
    <location>
        <position position="103"/>
    </location>
    <ligand>
        <name>S-adenosyl-L-methionine</name>
        <dbReference type="ChEBI" id="CHEBI:59789"/>
    </ligand>
</feature>
<keyword evidence="3 11" id="KW-0489">Methyltransferase</keyword>
<reference evidence="15 16" key="1">
    <citation type="submission" date="2013-11" db="EMBL/GenBank/DDBJ databases">
        <title>Genome sequencing of Stegodyphus mimosarum.</title>
        <authorList>
            <person name="Bechsgaard J."/>
        </authorList>
    </citation>
    <scope>NUCLEOTIDE SEQUENCE [LARGE SCALE GENOMIC DNA]</scope>
</reference>
<protein>
    <recommendedName>
        <fullName evidence="12">rRNA adenine N(6)-methyltransferase</fullName>
        <ecNumber evidence="12">2.1.1.-</ecNumber>
    </recommendedName>
</protein>
<dbReference type="GO" id="GO:0005759">
    <property type="term" value="C:mitochondrial matrix"/>
    <property type="evidence" value="ECO:0007669"/>
    <property type="project" value="TreeGrafter"/>
</dbReference>
<evidence type="ECO:0000256" key="3">
    <source>
        <dbReference type="ARBA" id="ARBA00022603"/>
    </source>
</evidence>
<proteinExistence type="inferred from homology"/>
<feature type="binding site" evidence="11">
    <location>
        <position position="128"/>
    </location>
    <ligand>
        <name>S-adenosyl-L-methionine</name>
        <dbReference type="ChEBI" id="CHEBI:59789"/>
    </ligand>
</feature>
<evidence type="ECO:0000256" key="8">
    <source>
        <dbReference type="ARBA" id="ARBA00023015"/>
    </source>
</evidence>
<dbReference type="GO" id="GO:0003723">
    <property type="term" value="F:RNA binding"/>
    <property type="evidence" value="ECO:0007669"/>
    <property type="project" value="UniProtKB-UniRule"/>
</dbReference>
<dbReference type="Gene3D" id="1.10.8.100">
    <property type="entry name" value="Ribosomal RNA adenine dimethylase-like, domain 2"/>
    <property type="match status" value="1"/>
</dbReference>
<dbReference type="OrthoDB" id="16079at2759"/>
<dbReference type="InterPro" id="IPR001737">
    <property type="entry name" value="KsgA/Erm"/>
</dbReference>
<dbReference type="FunFam" id="3.40.50.150:FF:000109">
    <property type="entry name" value="rRNA adenine N(6)-methyltransferase"/>
    <property type="match status" value="1"/>
</dbReference>
<dbReference type="GO" id="GO:0034246">
    <property type="term" value="F:mitochondrial transcription factor activity"/>
    <property type="evidence" value="ECO:0007669"/>
    <property type="project" value="TreeGrafter"/>
</dbReference>